<sequence>MANTAPNTAVPAAAPPYFNDNSIPEPPLVDPASAAVAADAGASLSTVNGAFVGDSHGDVPDGVPDDVCRAMAVYRKDNNSLRSLVVMSHGLLTEFNSEVHQWNTLKQKQWTSTNKQLVEEILRRWADYAWENKLNERAPRLNQWKTPQLIEWLTGYPITLEDDGSTTAATDENFIKGEIAMYKHRLIASIQERAEEMDMLDGNWQGIAPICRLIHCLVDFDEHKLMFFPIMTQWIDLPLTTVILKSQVD</sequence>
<proteinExistence type="predicted"/>
<protein>
    <submittedName>
        <fullName evidence="1">Uncharacterized protein</fullName>
    </submittedName>
</protein>
<evidence type="ECO:0000313" key="2">
    <source>
        <dbReference type="Proteomes" id="UP001530400"/>
    </source>
</evidence>
<evidence type="ECO:0000313" key="1">
    <source>
        <dbReference type="EMBL" id="KAL3789788.1"/>
    </source>
</evidence>
<dbReference type="AlphaFoldDB" id="A0ABD3PNQ6"/>
<name>A0ABD3PNQ6_9STRA</name>
<dbReference type="Proteomes" id="UP001530400">
    <property type="component" value="Unassembled WGS sequence"/>
</dbReference>
<comment type="caution">
    <text evidence="1">The sequence shown here is derived from an EMBL/GenBank/DDBJ whole genome shotgun (WGS) entry which is preliminary data.</text>
</comment>
<dbReference type="EMBL" id="JALLPJ020000514">
    <property type="protein sequence ID" value="KAL3789788.1"/>
    <property type="molecule type" value="Genomic_DNA"/>
</dbReference>
<gene>
    <name evidence="1" type="ORF">ACHAWO_000259</name>
</gene>
<reference evidence="1 2" key="1">
    <citation type="submission" date="2024-10" db="EMBL/GenBank/DDBJ databases">
        <title>Updated reference genomes for cyclostephanoid diatoms.</title>
        <authorList>
            <person name="Roberts W.R."/>
            <person name="Alverson A.J."/>
        </authorList>
    </citation>
    <scope>NUCLEOTIDE SEQUENCE [LARGE SCALE GENOMIC DNA]</scope>
    <source>
        <strain evidence="1 2">AJA010-31</strain>
    </source>
</reference>
<accession>A0ABD3PNQ6</accession>
<keyword evidence="2" id="KW-1185">Reference proteome</keyword>
<organism evidence="1 2">
    <name type="scientific">Cyclotella atomus</name>
    <dbReference type="NCBI Taxonomy" id="382360"/>
    <lineage>
        <taxon>Eukaryota</taxon>
        <taxon>Sar</taxon>
        <taxon>Stramenopiles</taxon>
        <taxon>Ochrophyta</taxon>
        <taxon>Bacillariophyta</taxon>
        <taxon>Coscinodiscophyceae</taxon>
        <taxon>Thalassiosirophycidae</taxon>
        <taxon>Stephanodiscales</taxon>
        <taxon>Stephanodiscaceae</taxon>
        <taxon>Cyclotella</taxon>
    </lineage>
</organism>